<dbReference type="InterPro" id="IPR034660">
    <property type="entry name" value="DinB/YfiT-like"/>
</dbReference>
<dbReference type="InterPro" id="IPR024775">
    <property type="entry name" value="DinB-like"/>
</dbReference>
<gene>
    <name evidence="2" type="ORF">J2TS6_21000</name>
</gene>
<keyword evidence="3" id="KW-1185">Reference proteome</keyword>
<dbReference type="AlphaFoldDB" id="A0A919XFW6"/>
<name>A0A919XFW6_9BACL</name>
<dbReference type="Gene3D" id="1.20.120.450">
    <property type="entry name" value="dinb family like domain"/>
    <property type="match status" value="1"/>
</dbReference>
<dbReference type="SUPFAM" id="SSF109854">
    <property type="entry name" value="DinB/YfiT-like putative metalloenzymes"/>
    <property type="match status" value="1"/>
</dbReference>
<organism evidence="2 3">
    <name type="scientific">Paenibacillus albilobatus</name>
    <dbReference type="NCBI Taxonomy" id="2716884"/>
    <lineage>
        <taxon>Bacteria</taxon>
        <taxon>Bacillati</taxon>
        <taxon>Bacillota</taxon>
        <taxon>Bacilli</taxon>
        <taxon>Bacillales</taxon>
        <taxon>Paenibacillaceae</taxon>
        <taxon>Paenibacillus</taxon>
    </lineage>
</organism>
<proteinExistence type="predicted"/>
<protein>
    <recommendedName>
        <fullName evidence="1">DinB-like domain-containing protein</fullName>
    </recommendedName>
</protein>
<evidence type="ECO:0000313" key="3">
    <source>
        <dbReference type="Proteomes" id="UP000679779"/>
    </source>
</evidence>
<reference evidence="2" key="1">
    <citation type="submission" date="2021-03" db="EMBL/GenBank/DDBJ databases">
        <title>Antimicrobial resistance genes in bacteria isolated from Japanese honey, and their potential for conferring macrolide and lincosamide resistance in the American foulbrood pathogen Paenibacillus larvae.</title>
        <authorList>
            <person name="Okamoto M."/>
            <person name="Kumagai M."/>
            <person name="Kanamori H."/>
            <person name="Takamatsu D."/>
        </authorList>
    </citation>
    <scope>NUCLEOTIDE SEQUENCE</scope>
    <source>
        <strain evidence="2">J2TS6</strain>
    </source>
</reference>
<feature type="domain" description="DinB-like" evidence="1">
    <location>
        <begin position="12"/>
        <end position="150"/>
    </location>
</feature>
<dbReference type="Proteomes" id="UP000679779">
    <property type="component" value="Unassembled WGS sequence"/>
</dbReference>
<comment type="caution">
    <text evidence="2">The sequence shown here is derived from an EMBL/GenBank/DDBJ whole genome shotgun (WGS) entry which is preliminary data.</text>
</comment>
<evidence type="ECO:0000313" key="2">
    <source>
        <dbReference type="EMBL" id="GIO30959.1"/>
    </source>
</evidence>
<sequence length="175" mass="20173">MNFNLKEAVEILERTPQTLEVFCAGLSEGWLAGHEGAGTWNVTEVIEHLIEAEKSNWMPRLESILKEGEGKPFPPFDRFAHIHDKPQGSIGQKLHLFKSERMRNLDRLKELVDPSRHLELAGLHPEFGVVKLRELLSTWVVHDFTHMAQIVRVMAERYRADVGPWSDYLGILKRK</sequence>
<evidence type="ECO:0000259" key="1">
    <source>
        <dbReference type="Pfam" id="PF12867"/>
    </source>
</evidence>
<dbReference type="RefSeq" id="WP_160041412.1">
    <property type="nucleotide sequence ID" value="NZ_BORQ01000002.1"/>
</dbReference>
<dbReference type="EMBL" id="BORQ01000002">
    <property type="protein sequence ID" value="GIO30959.1"/>
    <property type="molecule type" value="Genomic_DNA"/>
</dbReference>
<accession>A0A919XFW6</accession>
<dbReference type="Pfam" id="PF12867">
    <property type="entry name" value="DinB_2"/>
    <property type="match status" value="1"/>
</dbReference>